<keyword evidence="1" id="KW-0812">Transmembrane</keyword>
<gene>
    <name evidence="2" type="ORF">K6Y31_20510</name>
</gene>
<dbReference type="Proteomes" id="UP001201273">
    <property type="component" value="Unassembled WGS sequence"/>
</dbReference>
<evidence type="ECO:0000256" key="1">
    <source>
        <dbReference type="SAM" id="Phobius"/>
    </source>
</evidence>
<keyword evidence="3" id="KW-1185">Reference proteome</keyword>
<sequence length="67" mass="7552">MELIVIRKLIAGIFALLLATGVIKWRFASEHAWFRILLYIGGFGLLAAAAMYQFDIIPESSRDVLLK</sequence>
<feature type="transmembrane region" description="Helical" evidence="1">
    <location>
        <begin position="9"/>
        <end position="27"/>
    </location>
</feature>
<protein>
    <submittedName>
        <fullName evidence="2">Uncharacterized protein</fullName>
    </submittedName>
</protein>
<dbReference type="RefSeq" id="WP_233054901.1">
    <property type="nucleotide sequence ID" value="NZ_JAIMJA010000034.1"/>
</dbReference>
<feature type="transmembrane region" description="Helical" evidence="1">
    <location>
        <begin position="33"/>
        <end position="52"/>
    </location>
</feature>
<keyword evidence="1" id="KW-1133">Transmembrane helix</keyword>
<dbReference type="EMBL" id="JAIMJA010000034">
    <property type="protein sequence ID" value="MCE2597160.1"/>
    <property type="molecule type" value="Genomic_DNA"/>
</dbReference>
<evidence type="ECO:0000313" key="3">
    <source>
        <dbReference type="Proteomes" id="UP001201273"/>
    </source>
</evidence>
<keyword evidence="1" id="KW-0472">Membrane</keyword>
<reference evidence="2 3" key="1">
    <citation type="journal article" date="2022" name="Environ. Microbiol. Rep.">
        <title>Eco-phylogenetic analyses reveal divergent evolution of vitamin B12 metabolism in the marine bacterial family 'Psychromonadaceae'.</title>
        <authorList>
            <person name="Jin X."/>
            <person name="Yang Y."/>
            <person name="Cao H."/>
            <person name="Gao B."/>
            <person name="Zhao Z."/>
        </authorList>
    </citation>
    <scope>NUCLEOTIDE SEQUENCE [LARGE SCALE GENOMIC DNA]</scope>
    <source>
        <strain evidence="2 3">MKS20</strain>
    </source>
</reference>
<organism evidence="2 3">
    <name type="scientific">Motilimonas cestriensis</name>
    <dbReference type="NCBI Taxonomy" id="2742685"/>
    <lineage>
        <taxon>Bacteria</taxon>
        <taxon>Pseudomonadati</taxon>
        <taxon>Pseudomonadota</taxon>
        <taxon>Gammaproteobacteria</taxon>
        <taxon>Alteromonadales</taxon>
        <taxon>Alteromonadales genera incertae sedis</taxon>
        <taxon>Motilimonas</taxon>
    </lineage>
</organism>
<accession>A0ABS8WF91</accession>
<comment type="caution">
    <text evidence="2">The sequence shown here is derived from an EMBL/GenBank/DDBJ whole genome shotgun (WGS) entry which is preliminary data.</text>
</comment>
<evidence type="ECO:0000313" key="2">
    <source>
        <dbReference type="EMBL" id="MCE2597160.1"/>
    </source>
</evidence>
<name>A0ABS8WF91_9GAMM</name>
<proteinExistence type="predicted"/>